<accession>A0AAV5SMA4</accession>
<keyword evidence="2" id="KW-1185">Reference proteome</keyword>
<comment type="caution">
    <text evidence="1">The sequence shown here is derived from an EMBL/GenBank/DDBJ whole genome shotgun (WGS) entry which is preliminary data.</text>
</comment>
<proteinExistence type="predicted"/>
<reference evidence="1" key="1">
    <citation type="submission" date="2023-10" db="EMBL/GenBank/DDBJ databases">
        <title>Genome assembly of Pristionchus species.</title>
        <authorList>
            <person name="Yoshida K."/>
            <person name="Sommer R.J."/>
        </authorList>
    </citation>
    <scope>NUCLEOTIDE SEQUENCE</scope>
    <source>
        <strain evidence="1">RS0144</strain>
    </source>
</reference>
<name>A0AAV5SMA4_9BILA</name>
<gene>
    <name evidence="1" type="ORF">PENTCL1PPCAC_6017</name>
</gene>
<sequence>LSEWFPSSPPMQNPVVDVHLDSVRSDLQSFKGIRERVKSESSCDGYESDGTLDNVSEIADSESEIESSVSAESLSCSSEYVVNSSHLTDSMTFRERWINENGVQVTVTIRDRELENHLTSV</sequence>
<organism evidence="1 2">
    <name type="scientific">Pristionchus entomophagus</name>
    <dbReference type="NCBI Taxonomy" id="358040"/>
    <lineage>
        <taxon>Eukaryota</taxon>
        <taxon>Metazoa</taxon>
        <taxon>Ecdysozoa</taxon>
        <taxon>Nematoda</taxon>
        <taxon>Chromadorea</taxon>
        <taxon>Rhabditida</taxon>
        <taxon>Rhabditina</taxon>
        <taxon>Diplogasteromorpha</taxon>
        <taxon>Diplogasteroidea</taxon>
        <taxon>Neodiplogasteridae</taxon>
        <taxon>Pristionchus</taxon>
    </lineage>
</organism>
<evidence type="ECO:0000313" key="2">
    <source>
        <dbReference type="Proteomes" id="UP001432027"/>
    </source>
</evidence>
<protein>
    <submittedName>
        <fullName evidence="1">Uncharacterized protein</fullName>
    </submittedName>
</protein>
<dbReference type="EMBL" id="BTSX01000002">
    <property type="protein sequence ID" value="GMS83842.1"/>
    <property type="molecule type" value="Genomic_DNA"/>
</dbReference>
<feature type="non-terminal residue" evidence="1">
    <location>
        <position position="1"/>
    </location>
</feature>
<dbReference type="Proteomes" id="UP001432027">
    <property type="component" value="Unassembled WGS sequence"/>
</dbReference>
<evidence type="ECO:0000313" key="1">
    <source>
        <dbReference type="EMBL" id="GMS83842.1"/>
    </source>
</evidence>
<dbReference type="AlphaFoldDB" id="A0AAV5SMA4"/>